<sequence>MLLPLIALIFLSVYFSFNDVSECLGLETDRTNNKNSFDLSKNDKSNPTNNLTYINETLGINFIYPDSWNHVYRYEGGIPHEYFYHNNALLHNSLFSGYHHDHHVIFF</sequence>
<dbReference type="Proteomes" id="UP000058925">
    <property type="component" value="Chromosome"/>
</dbReference>
<dbReference type="AlphaFoldDB" id="A0A654LYK4"/>
<protein>
    <submittedName>
        <fullName evidence="1">Uncharacterized protein</fullName>
    </submittedName>
</protein>
<dbReference type="EMBL" id="CP012850">
    <property type="protein sequence ID" value="ALI35423.1"/>
    <property type="molecule type" value="Genomic_DNA"/>
</dbReference>
<organism evidence="1 2">
    <name type="scientific">Candidatus Nitrosocosmicus oleophilus</name>
    <dbReference type="NCBI Taxonomy" id="1353260"/>
    <lineage>
        <taxon>Archaea</taxon>
        <taxon>Nitrososphaerota</taxon>
        <taxon>Nitrososphaeria</taxon>
        <taxon>Nitrososphaerales</taxon>
        <taxon>Nitrososphaeraceae</taxon>
        <taxon>Candidatus Nitrosocosmicus</taxon>
    </lineage>
</organism>
<gene>
    <name evidence="1" type="ORF">NMY3_01218</name>
</gene>
<dbReference type="KEGG" id="taa:NMY3_01218"/>
<evidence type="ECO:0000313" key="2">
    <source>
        <dbReference type="Proteomes" id="UP000058925"/>
    </source>
</evidence>
<proteinExistence type="predicted"/>
<accession>A0A654LYK4</accession>
<reference evidence="2" key="1">
    <citation type="submission" date="2015-10" db="EMBL/GenBank/DDBJ databases">
        <title>Niche specialization of a soil ammonia-oxidizing archaeon, Candidatus Nitrosocosmicus oleophilus.</title>
        <authorList>
            <person name="Jung M.-Y."/>
            <person name="Rhee S.-K."/>
        </authorList>
    </citation>
    <scope>NUCLEOTIDE SEQUENCE [LARGE SCALE GENOMIC DNA]</scope>
    <source>
        <strain evidence="2">MY3</strain>
    </source>
</reference>
<evidence type="ECO:0000313" key="1">
    <source>
        <dbReference type="EMBL" id="ALI35423.1"/>
    </source>
</evidence>
<keyword evidence="2" id="KW-1185">Reference proteome</keyword>
<name>A0A654LYK4_9ARCH</name>